<dbReference type="InterPro" id="IPR009389">
    <property type="entry name" value="DUF1045"/>
</dbReference>
<sequence>MLNHAAVEYDPQDAPLPRQACARYGISFTPKPNTALAAFSRSWFGYAGGGSTLHAFSGAGLSTHGGAKVPAMPGSYPGLHAMLKAPFALRPGKGPDALRSRLKSFAKRRKPVATGPLTLTREGRYLVLRAEQVDPALDWLAAQCVSGFDGFADDRQPVQPNERDVRTLNPYQRLLLESFGDANVMSEFRFCLRLTGPMEPAQIEQVAEALAPVLEHICSEGIEIDALSLLGDPGGRSPLRLLKRYPLGG</sequence>
<proteinExistence type="predicted"/>
<comment type="caution">
    <text evidence="1">The sequence shown here is derived from an EMBL/GenBank/DDBJ whole genome shotgun (WGS) entry which is preliminary data.</text>
</comment>
<evidence type="ECO:0000313" key="2">
    <source>
        <dbReference type="Proteomes" id="UP001597102"/>
    </source>
</evidence>
<organism evidence="1 2">
    <name type="scientific">Methyloligella solikamskensis</name>
    <dbReference type="NCBI Taxonomy" id="1177756"/>
    <lineage>
        <taxon>Bacteria</taxon>
        <taxon>Pseudomonadati</taxon>
        <taxon>Pseudomonadota</taxon>
        <taxon>Alphaproteobacteria</taxon>
        <taxon>Hyphomicrobiales</taxon>
        <taxon>Hyphomicrobiaceae</taxon>
        <taxon>Methyloligella</taxon>
    </lineage>
</organism>
<accession>A0ABW3J961</accession>
<dbReference type="Proteomes" id="UP001597102">
    <property type="component" value="Unassembled WGS sequence"/>
</dbReference>
<keyword evidence="2" id="KW-1185">Reference proteome</keyword>
<reference evidence="2" key="1">
    <citation type="journal article" date="2019" name="Int. J. Syst. Evol. Microbiol.">
        <title>The Global Catalogue of Microorganisms (GCM) 10K type strain sequencing project: providing services to taxonomists for standard genome sequencing and annotation.</title>
        <authorList>
            <consortium name="The Broad Institute Genomics Platform"/>
            <consortium name="The Broad Institute Genome Sequencing Center for Infectious Disease"/>
            <person name="Wu L."/>
            <person name="Ma J."/>
        </authorList>
    </citation>
    <scope>NUCLEOTIDE SEQUENCE [LARGE SCALE GENOMIC DNA]</scope>
    <source>
        <strain evidence="2">CCUG 61697</strain>
    </source>
</reference>
<dbReference type="EMBL" id="JBHTJO010000001">
    <property type="protein sequence ID" value="MFD0986821.1"/>
    <property type="molecule type" value="Genomic_DNA"/>
</dbReference>
<dbReference type="RefSeq" id="WP_379087659.1">
    <property type="nucleotide sequence ID" value="NZ_JBHTJO010000001.1"/>
</dbReference>
<evidence type="ECO:0000313" key="1">
    <source>
        <dbReference type="EMBL" id="MFD0986821.1"/>
    </source>
</evidence>
<dbReference type="Pfam" id="PF06299">
    <property type="entry name" value="DUF1045"/>
    <property type="match status" value="1"/>
</dbReference>
<gene>
    <name evidence="1" type="ORF">ACFQ2F_06880</name>
</gene>
<name>A0ABW3J961_9HYPH</name>
<protein>
    <submittedName>
        <fullName evidence="1">DUF1045 domain-containing protein</fullName>
    </submittedName>
</protein>